<evidence type="ECO:0000259" key="2">
    <source>
        <dbReference type="Pfam" id="PF01494"/>
    </source>
</evidence>
<dbReference type="EMBL" id="LR586016">
    <property type="protein sequence ID" value="VIP05465.1"/>
    <property type="molecule type" value="Genomic_DNA"/>
</dbReference>
<dbReference type="Proteomes" id="UP000464378">
    <property type="component" value="Chromosome"/>
</dbReference>
<accession>A0A6C2YXE7</accession>
<protein>
    <recommendedName>
        <fullName evidence="2">FAD-binding domain-containing protein</fullName>
    </recommendedName>
</protein>
<gene>
    <name evidence="3" type="ORF">GMBLW1_37280</name>
</gene>
<dbReference type="InterPro" id="IPR050631">
    <property type="entry name" value="PheA/TfdB_FAD_monoxygenase"/>
</dbReference>
<dbReference type="PANTHER" id="PTHR43476:SF5">
    <property type="entry name" value="FAD-DEPENDENT MONOOXYGENASE"/>
    <property type="match status" value="1"/>
</dbReference>
<keyword evidence="1" id="KW-0560">Oxidoreductase</keyword>
<dbReference type="InterPro" id="IPR036188">
    <property type="entry name" value="FAD/NAD-bd_sf"/>
</dbReference>
<dbReference type="PRINTS" id="PR00420">
    <property type="entry name" value="RNGMNOXGNASE"/>
</dbReference>
<evidence type="ECO:0000256" key="1">
    <source>
        <dbReference type="ARBA" id="ARBA00023002"/>
    </source>
</evidence>
<proteinExistence type="predicted"/>
<organism evidence="3">
    <name type="scientific">Tuwongella immobilis</name>
    <dbReference type="NCBI Taxonomy" id="692036"/>
    <lineage>
        <taxon>Bacteria</taxon>
        <taxon>Pseudomonadati</taxon>
        <taxon>Planctomycetota</taxon>
        <taxon>Planctomycetia</taxon>
        <taxon>Gemmatales</taxon>
        <taxon>Gemmataceae</taxon>
        <taxon>Tuwongella</taxon>
    </lineage>
</organism>
<dbReference type="KEGG" id="tim:GMBLW1_37280"/>
<feature type="domain" description="FAD-binding" evidence="2">
    <location>
        <begin position="17"/>
        <end position="352"/>
    </location>
</feature>
<dbReference type="AlphaFoldDB" id="A0A6C2YXE7"/>
<dbReference type="FunCoup" id="A0A6C2YXE7">
    <property type="interactions" value="337"/>
</dbReference>
<evidence type="ECO:0000313" key="3">
    <source>
        <dbReference type="EMBL" id="VIP05465.1"/>
    </source>
</evidence>
<dbReference type="InParanoid" id="A0A6C2YXE7"/>
<evidence type="ECO:0000313" key="4">
    <source>
        <dbReference type="Proteomes" id="UP000464378"/>
    </source>
</evidence>
<dbReference type="RefSeq" id="WP_162660534.1">
    <property type="nucleotide sequence ID" value="NZ_LR593887.1"/>
</dbReference>
<sequence length="414" mass="45557">MTAGFPETETVVDTHTTTCCIVGGGPAGMVLALLLARRGVPVTLLEAHHDFDRDFRGDTIHPSTLEALDQIGLADRLLQIPHGRAEIAEINAAGQVTVIGRFNRLATKFPYIMLMPQAKFLDFLAAEASQYPSFRLVNGATVQRLVQENGTTRGVRYRGADGAWHEVQATLTVGADGRFSKIRSLCGATPIKSAPPMDVLWFRLPRQPEDPADRITFYVGSGRMVILLDRGDQWQGGYVILKGKYQEIKSAGIDAFHADLRRQIPWLGDRVNGIDDWKQMAVLSVESSRVPTWHQPGLLLIGDAAHVMSPVAGVGINAAIQDAIETANQLAKPLLAGTITDQQLAKVQQRREFSVKVTQRFQGIIQNRLVKAALDPDKPFQLPLIARVLLKLPIFRDLPARMIAFGVGRSRVQR</sequence>
<dbReference type="Gene3D" id="3.50.50.60">
    <property type="entry name" value="FAD/NAD(P)-binding domain"/>
    <property type="match status" value="2"/>
</dbReference>
<dbReference type="PANTHER" id="PTHR43476">
    <property type="entry name" value="3-(3-HYDROXY-PHENYL)PROPIONATE/3-HYDROXYCINNAMIC ACID HYDROXYLASE"/>
    <property type="match status" value="1"/>
</dbReference>
<reference evidence="3" key="1">
    <citation type="submission" date="2019-04" db="EMBL/GenBank/DDBJ databases">
        <authorList>
            <consortium name="Science for Life Laboratories"/>
        </authorList>
    </citation>
    <scope>NUCLEOTIDE SEQUENCE</scope>
    <source>
        <strain evidence="3">MBLW1</strain>
    </source>
</reference>
<keyword evidence="4" id="KW-1185">Reference proteome</keyword>
<dbReference type="GO" id="GO:0004497">
    <property type="term" value="F:monooxygenase activity"/>
    <property type="evidence" value="ECO:0007669"/>
    <property type="project" value="UniProtKB-KW"/>
</dbReference>
<dbReference type="SUPFAM" id="SSF51905">
    <property type="entry name" value="FAD/NAD(P)-binding domain"/>
    <property type="match status" value="1"/>
</dbReference>
<dbReference type="InterPro" id="IPR002938">
    <property type="entry name" value="FAD-bd"/>
</dbReference>
<keyword evidence="3" id="KW-0503">Monooxygenase</keyword>
<name>A0A6C2YXE7_9BACT</name>
<dbReference type="EMBL" id="LR593887">
    <property type="protein sequence ID" value="VTS08286.1"/>
    <property type="molecule type" value="Genomic_DNA"/>
</dbReference>
<dbReference type="Pfam" id="PF01494">
    <property type="entry name" value="FAD_binding_3"/>
    <property type="match status" value="1"/>
</dbReference>
<dbReference type="GO" id="GO:0071949">
    <property type="term" value="F:FAD binding"/>
    <property type="evidence" value="ECO:0007669"/>
    <property type="project" value="InterPro"/>
</dbReference>